<reference evidence="2 3" key="1">
    <citation type="submission" date="2019-01" db="EMBL/GenBank/DDBJ databases">
        <authorList>
            <person name="Chen W.-M."/>
        </authorList>
    </citation>
    <scope>NUCLEOTIDE SEQUENCE [LARGE SCALE GENOMIC DNA]</scope>
    <source>
        <strain evidence="2 3">CCP-18</strain>
    </source>
</reference>
<gene>
    <name evidence="2" type="ORF">EOD73_09690</name>
</gene>
<evidence type="ECO:0000256" key="1">
    <source>
        <dbReference type="SAM" id="Phobius"/>
    </source>
</evidence>
<accession>A0A3S2WRP3</accession>
<dbReference type="AlphaFoldDB" id="A0A3S2WRP3"/>
<organism evidence="2 3">
    <name type="scientific">Inhella crocodyli</name>
    <dbReference type="NCBI Taxonomy" id="2499851"/>
    <lineage>
        <taxon>Bacteria</taxon>
        <taxon>Pseudomonadati</taxon>
        <taxon>Pseudomonadota</taxon>
        <taxon>Betaproteobacteria</taxon>
        <taxon>Burkholderiales</taxon>
        <taxon>Sphaerotilaceae</taxon>
        <taxon>Inhella</taxon>
    </lineage>
</organism>
<dbReference type="Proteomes" id="UP000288587">
    <property type="component" value="Unassembled WGS sequence"/>
</dbReference>
<keyword evidence="1" id="KW-0812">Transmembrane</keyword>
<keyword evidence="1" id="KW-1133">Transmembrane helix</keyword>
<sequence length="85" mass="9359">MLQQALAATGLVVVLVMAADMLLVALRQPGWLARWGQALRSAPRADRDRARRMEALRRQRSALVGAMPLPHQGGVWLPAGRHNQT</sequence>
<evidence type="ECO:0000313" key="3">
    <source>
        <dbReference type="Proteomes" id="UP000288587"/>
    </source>
</evidence>
<feature type="transmembrane region" description="Helical" evidence="1">
    <location>
        <begin position="6"/>
        <end position="26"/>
    </location>
</feature>
<protein>
    <submittedName>
        <fullName evidence="2">Uncharacterized protein</fullName>
    </submittedName>
</protein>
<proteinExistence type="predicted"/>
<keyword evidence="1" id="KW-0472">Membrane</keyword>
<keyword evidence="3" id="KW-1185">Reference proteome</keyword>
<dbReference type="EMBL" id="SACM01000002">
    <property type="protein sequence ID" value="RVT86293.1"/>
    <property type="molecule type" value="Genomic_DNA"/>
</dbReference>
<evidence type="ECO:0000313" key="2">
    <source>
        <dbReference type="EMBL" id="RVT86293.1"/>
    </source>
</evidence>
<comment type="caution">
    <text evidence="2">The sequence shown here is derived from an EMBL/GenBank/DDBJ whole genome shotgun (WGS) entry which is preliminary data.</text>
</comment>
<name>A0A3S2WRP3_9BURK</name>
<dbReference type="RefSeq" id="WP_127682789.1">
    <property type="nucleotide sequence ID" value="NZ_SACM01000002.1"/>
</dbReference>